<keyword evidence="12" id="KW-0687">Ribonucleoprotein</keyword>
<feature type="region of interest" description="Disordered" evidence="18">
    <location>
        <begin position="581"/>
        <end position="622"/>
    </location>
</feature>
<dbReference type="Pfam" id="PF01873">
    <property type="entry name" value="eIF-5_eIF-2B"/>
    <property type="match status" value="1"/>
</dbReference>
<keyword evidence="10" id="KW-0809">Transit peptide</keyword>
<comment type="similarity">
    <text evidence="2">Belongs to the eIF-2-beta/eIF-5 family.</text>
</comment>
<evidence type="ECO:0000256" key="18">
    <source>
        <dbReference type="SAM" id="MobiDB-lite"/>
    </source>
</evidence>
<evidence type="ECO:0000313" key="20">
    <source>
        <dbReference type="EMBL" id="KAK4367501.1"/>
    </source>
</evidence>
<feature type="region of interest" description="Disordered" evidence="18">
    <location>
        <begin position="47"/>
        <end position="121"/>
    </location>
</feature>
<dbReference type="InterPro" id="IPR001890">
    <property type="entry name" value="RNA-binding_CRM"/>
</dbReference>
<dbReference type="InterPro" id="IPR002735">
    <property type="entry name" value="Transl_init_fac_IF2/IF5_dom"/>
</dbReference>
<comment type="function">
    <text evidence="13">Component of the eIF2 complex that functions in the early steps of protein synthesis by forming a ternary complex with GTP and initiator tRNA. This complex binds to a 40S ribosomal subunit, followed by mRNA binding to form a 43S pre-initiation complex (43S PIC). Junction of the 60S ribosomal subunit to form the 80S initiation complex is preceded by hydrolysis of the GTP bound to eIF2 and release of an eIF2-GDP binary complex. In order for eIF2 to recycle and catalyze another round of initiation, the GDP bound to eIF2 must exchange with GTP by way of a reaction catalyzed by eIF2B.</text>
</comment>
<evidence type="ECO:0000256" key="7">
    <source>
        <dbReference type="ARBA" id="ARBA00022737"/>
    </source>
</evidence>
<dbReference type="GO" id="GO:1990904">
    <property type="term" value="C:ribonucleoprotein complex"/>
    <property type="evidence" value="ECO:0007669"/>
    <property type="project" value="UniProtKB-KW"/>
</dbReference>
<dbReference type="FunFam" id="3.30.30.170:FF:000001">
    <property type="entry name" value="Eukaryotic translation initiation factor 2 subunit"/>
    <property type="match status" value="1"/>
</dbReference>
<feature type="domain" description="CRM" evidence="19">
    <location>
        <begin position="471"/>
        <end position="568"/>
    </location>
</feature>
<name>A0AAE1SD48_9SOLA</name>
<dbReference type="EMBL" id="JAVYJV010000006">
    <property type="protein sequence ID" value="KAK4367501.1"/>
    <property type="molecule type" value="Genomic_DNA"/>
</dbReference>
<evidence type="ECO:0000256" key="13">
    <source>
        <dbReference type="ARBA" id="ARBA00054872"/>
    </source>
</evidence>
<dbReference type="Gene3D" id="3.30.110.60">
    <property type="entry name" value="YhbY-like"/>
    <property type="match status" value="4"/>
</dbReference>
<dbReference type="GO" id="GO:0000373">
    <property type="term" value="P:Group II intron splicing"/>
    <property type="evidence" value="ECO:0007669"/>
    <property type="project" value="UniProtKB-ARBA"/>
</dbReference>
<feature type="compositionally biased region" description="Basic and acidic residues" evidence="18">
    <location>
        <begin position="387"/>
        <end position="396"/>
    </location>
</feature>
<evidence type="ECO:0000313" key="21">
    <source>
        <dbReference type="Proteomes" id="UP001291623"/>
    </source>
</evidence>
<feature type="region of interest" description="Disordered" evidence="18">
    <location>
        <begin position="844"/>
        <end position="899"/>
    </location>
</feature>
<dbReference type="SMART" id="SM00653">
    <property type="entry name" value="eIF2B_5"/>
    <property type="match status" value="1"/>
</dbReference>
<dbReference type="Proteomes" id="UP001291623">
    <property type="component" value="Unassembled WGS sequence"/>
</dbReference>
<evidence type="ECO:0000256" key="16">
    <source>
        <dbReference type="PROSITE-ProRule" id="PRU00626"/>
    </source>
</evidence>
<sequence length="1150" mass="130019">MAEEENQNELVADGCKAGEGAFGSPLGFSQSCHETVDRYDIAPFDPTKKKKKKKVVIQDPADDSVDSLAEKTENLSVSEGLEATFSGKKKKKKPAHTDLLSDEKDSIGEEVDDHPGDDEEAGEIVLQHLPWEGTDRDYEYEELLGRVFNILRENNPELAGDRRRTVMRPPQVLREGTKKTVFVNFMDLCKTMHRQPEHVMTFLLAEMGTSGSLDGQQRLVIKGRFAPKNFEGILRRYVNEYVICNGCKSPDTILSKENRLFFLRCEKEVKDNWDWVEEKVEDWESWITEGIVNGIHERWRRIELVKITCEDICRLNMKRTHELLEKKTGGLVIWRSGSNIILYRGADYKYPYFSENSFENNNAQDASPDLFMGTEEDMTNSSDMDAIKSDASDRKSPPRVIQGVGSPDRVRFELPGEAEHTEEADKLLEGLGPRFTDWWGCEPLPIDADLLPAIVPWYKRPFRLLPYGVKPKLTNDEMTTLRRLGRPLRCHFALGRNRKLQGLAAAIVKLWEKCEIAKVAVKRGVQNTNSELMAEELKWLTGGTLLSRDREFIVFYRGKDFLPSAVSSAIEERRKQVVEEEKSGFNSSVANAKEGKQSTTRSVSDDGHANRNNQKGVQEKKKLTSMEAAIKRTADKLTTALEKKAEAEKLLVELEEDEAPQQSDMDKEGITEEERYMLRKIGLRMKPFLLLGRRGVFDGTVENMHLHWKYRELVKVITGRKNIEEVHQIARMLEAESGGILVAVERVNKGYAIIMYRGKNYERPASLRPQTLLSKREAMKRSIEAQRRQSLKLHVLKLTQNIEALKSRLTKNEVMIHSQSPDIVDMQVPVMGISDAAGGNNYQSSLASPCTSEDSGDAAEDTDHNSQKELPSDSSDTDHSSQKELPSDSLDTDHSSQQEIPSDSFLQYEGKAMAKCDTIQPQHQSVSSTTESKSMFNVDKKTFRAVGESVSMSSKGEVKIHFSETRSFNKHREVDNKKEVSQVDSVKPQQELRSTRSRSVGMPSRKIQLSNRERLLLRKQALKMKRQPVLAVGRSNIVTGLAKNIKEHFKKYPLAIVNVKGRAKGTSVREVVFKLEQATGGVLVSQEPNKVILYRGWGPGGDRTASNGNDTRHSRNNREHKELQAISPELISAIMLECGLQSDHEIEVAS</sequence>
<feature type="compositionally biased region" description="Basic and acidic residues" evidence="18">
    <location>
        <begin position="971"/>
        <end position="981"/>
    </location>
</feature>
<feature type="compositionally biased region" description="Basic and acidic residues" evidence="18">
    <location>
        <begin position="861"/>
        <end position="896"/>
    </location>
</feature>
<evidence type="ECO:0000256" key="4">
    <source>
        <dbReference type="ARBA" id="ARBA00022540"/>
    </source>
</evidence>
<dbReference type="PANTHER" id="PTHR31846">
    <property type="entry name" value="CRS1 / YHBY (CRM) DOMAIN-CONTAINING PROTEIN"/>
    <property type="match status" value="1"/>
</dbReference>
<evidence type="ECO:0000256" key="11">
    <source>
        <dbReference type="ARBA" id="ARBA00023187"/>
    </source>
</evidence>
<evidence type="ECO:0000256" key="9">
    <source>
        <dbReference type="ARBA" id="ARBA00022917"/>
    </source>
</evidence>
<gene>
    <name evidence="20" type="ORF">RND71_011293</name>
</gene>
<dbReference type="FunFam" id="3.30.110.60:FF:000003">
    <property type="entry name" value="CRM-domain containing factor CFM3B, chloroplastic"/>
    <property type="match status" value="1"/>
</dbReference>
<evidence type="ECO:0000256" key="5">
    <source>
        <dbReference type="ARBA" id="ARBA00022640"/>
    </source>
</evidence>
<comment type="caution">
    <text evidence="20">The sequence shown here is derived from an EMBL/GenBank/DDBJ whole genome shotgun (WGS) entry which is preliminary data.</text>
</comment>
<evidence type="ECO:0000256" key="14">
    <source>
        <dbReference type="ARBA" id="ARBA00063900"/>
    </source>
</evidence>
<dbReference type="AlphaFoldDB" id="A0AAE1SD48"/>
<dbReference type="PROSITE" id="PS51295">
    <property type="entry name" value="CRM"/>
    <property type="match status" value="4"/>
</dbReference>
<keyword evidence="7" id="KW-0677">Repeat</keyword>
<protein>
    <recommendedName>
        <fullName evidence="15">Eukaryotic translation initiation factor 2 subunit beta</fullName>
    </recommendedName>
</protein>
<feature type="domain" description="CRM" evidence="19">
    <location>
        <begin position="668"/>
        <end position="768"/>
    </location>
</feature>
<evidence type="ECO:0000259" key="19">
    <source>
        <dbReference type="PROSITE" id="PS51295"/>
    </source>
</evidence>
<dbReference type="SUPFAM" id="SSF100966">
    <property type="entry name" value="Translation initiation factor 2 beta, aIF2beta, N-terminal domain"/>
    <property type="match status" value="1"/>
</dbReference>
<feature type="compositionally biased region" description="Polar residues" evidence="18">
    <location>
        <begin position="982"/>
        <end position="992"/>
    </location>
</feature>
<keyword evidence="21" id="KW-1185">Reference proteome</keyword>
<dbReference type="SUPFAM" id="SSF75471">
    <property type="entry name" value="YhbY-like"/>
    <property type="match status" value="4"/>
</dbReference>
<evidence type="ECO:0000256" key="2">
    <source>
        <dbReference type="ARBA" id="ARBA00010397"/>
    </source>
</evidence>
<dbReference type="InterPro" id="IPR035920">
    <property type="entry name" value="YhbY-like_sf"/>
</dbReference>
<keyword evidence="3" id="KW-0150">Chloroplast</keyword>
<keyword evidence="4" id="KW-0396">Initiation factor</keyword>
<dbReference type="GO" id="GO:0009507">
    <property type="term" value="C:chloroplast"/>
    <property type="evidence" value="ECO:0007669"/>
    <property type="project" value="UniProtKB-SubCell"/>
</dbReference>
<evidence type="ECO:0000256" key="8">
    <source>
        <dbReference type="ARBA" id="ARBA00022884"/>
    </source>
</evidence>
<comment type="subunit">
    <text evidence="14">Eukaryotic translation initiation factor 2 eIF2 is a heterotrimeric complex composed of an alpha, a beta and a gamma subunit.</text>
</comment>
<dbReference type="InterPro" id="IPR016189">
    <property type="entry name" value="Transl_init_fac_IF2/IF5_N"/>
</dbReference>
<feature type="region of interest" description="Disordered" evidence="18">
    <location>
        <begin position="971"/>
        <end position="1003"/>
    </location>
</feature>
<keyword evidence="9" id="KW-0648">Protein biosynthesis</keyword>
<dbReference type="GO" id="GO:0003743">
    <property type="term" value="F:translation initiation factor activity"/>
    <property type="evidence" value="ECO:0007669"/>
    <property type="project" value="UniProtKB-KW"/>
</dbReference>
<dbReference type="InterPro" id="IPR045278">
    <property type="entry name" value="CRS1/CFM2/CFM3"/>
</dbReference>
<dbReference type="FunFam" id="3.30.110.60:FF:000002">
    <property type="entry name" value="CRS2-associated factor 1, chloroplastic"/>
    <property type="match status" value="1"/>
</dbReference>
<comment type="subcellular location">
    <subcellularLocation>
        <location evidence="1">Plastid</location>
        <location evidence="1">Chloroplast</location>
    </subcellularLocation>
</comment>
<keyword evidence="17" id="KW-0175">Coiled coil</keyword>
<proteinExistence type="inferred from homology"/>
<dbReference type="Gene3D" id="3.30.30.170">
    <property type="match status" value="1"/>
</dbReference>
<dbReference type="SMART" id="SM01103">
    <property type="entry name" value="CRS1_YhbY"/>
    <property type="match status" value="4"/>
</dbReference>
<keyword evidence="11" id="KW-0508">mRNA splicing</keyword>
<dbReference type="PANTHER" id="PTHR31846:SF20">
    <property type="entry name" value="CRM-DOMAIN CONTAINING FACTOR CFM2, CHLOROPLASTIC"/>
    <property type="match status" value="1"/>
</dbReference>
<feature type="compositionally biased region" description="Polar residues" evidence="18">
    <location>
        <begin position="844"/>
        <end position="853"/>
    </location>
</feature>
<evidence type="ECO:0000256" key="17">
    <source>
        <dbReference type="SAM" id="Coils"/>
    </source>
</evidence>
<dbReference type="GO" id="GO:0003729">
    <property type="term" value="F:mRNA binding"/>
    <property type="evidence" value="ECO:0007669"/>
    <property type="project" value="InterPro"/>
</dbReference>
<dbReference type="Pfam" id="PF01985">
    <property type="entry name" value="CRS1_YhbY"/>
    <property type="match status" value="4"/>
</dbReference>
<feature type="coiled-coil region" evidence="17">
    <location>
        <begin position="630"/>
        <end position="657"/>
    </location>
</feature>
<evidence type="ECO:0000256" key="15">
    <source>
        <dbReference type="ARBA" id="ARBA00073542"/>
    </source>
</evidence>
<keyword evidence="6" id="KW-0507">mRNA processing</keyword>
<dbReference type="GO" id="GO:0006397">
    <property type="term" value="P:mRNA processing"/>
    <property type="evidence" value="ECO:0007669"/>
    <property type="project" value="UniProtKB-KW"/>
</dbReference>
<evidence type="ECO:0000256" key="12">
    <source>
        <dbReference type="ARBA" id="ARBA00023274"/>
    </source>
</evidence>
<accession>A0AAE1SD48</accession>
<feature type="region of interest" description="Disordered" evidence="18">
    <location>
        <begin position="387"/>
        <end position="406"/>
    </location>
</feature>
<organism evidence="20 21">
    <name type="scientific">Anisodus tanguticus</name>
    <dbReference type="NCBI Taxonomy" id="243964"/>
    <lineage>
        <taxon>Eukaryota</taxon>
        <taxon>Viridiplantae</taxon>
        <taxon>Streptophyta</taxon>
        <taxon>Embryophyta</taxon>
        <taxon>Tracheophyta</taxon>
        <taxon>Spermatophyta</taxon>
        <taxon>Magnoliopsida</taxon>
        <taxon>eudicotyledons</taxon>
        <taxon>Gunneridae</taxon>
        <taxon>Pentapetalae</taxon>
        <taxon>asterids</taxon>
        <taxon>lamiids</taxon>
        <taxon>Solanales</taxon>
        <taxon>Solanaceae</taxon>
        <taxon>Solanoideae</taxon>
        <taxon>Hyoscyameae</taxon>
        <taxon>Anisodus</taxon>
    </lineage>
</organism>
<evidence type="ECO:0000256" key="6">
    <source>
        <dbReference type="ARBA" id="ARBA00022664"/>
    </source>
</evidence>
<dbReference type="InterPro" id="IPR016190">
    <property type="entry name" value="Transl_init_fac_IF2/IF5_Zn-bd"/>
</dbReference>
<feature type="compositionally biased region" description="Basic and acidic residues" evidence="18">
    <location>
        <begin position="95"/>
        <end position="107"/>
    </location>
</feature>
<feature type="domain" description="CRM" evidence="19">
    <location>
        <begin position="252"/>
        <end position="355"/>
    </location>
</feature>
<feature type="domain" description="CRM" evidence="19">
    <location>
        <begin position="1007"/>
        <end position="1106"/>
    </location>
</feature>
<evidence type="ECO:0000256" key="1">
    <source>
        <dbReference type="ARBA" id="ARBA00004229"/>
    </source>
</evidence>
<evidence type="ECO:0000256" key="10">
    <source>
        <dbReference type="ARBA" id="ARBA00022946"/>
    </source>
</evidence>
<keyword evidence="8 16" id="KW-0694">RNA-binding</keyword>
<keyword evidence="5" id="KW-0934">Plastid</keyword>
<evidence type="ECO:0000256" key="3">
    <source>
        <dbReference type="ARBA" id="ARBA00022528"/>
    </source>
</evidence>
<reference evidence="20" key="1">
    <citation type="submission" date="2023-12" db="EMBL/GenBank/DDBJ databases">
        <title>Genome assembly of Anisodus tanguticus.</title>
        <authorList>
            <person name="Wang Y.-J."/>
        </authorList>
    </citation>
    <scope>NUCLEOTIDE SEQUENCE</scope>
    <source>
        <strain evidence="20">KB-2021</strain>
        <tissue evidence="20">Leaf</tissue>
    </source>
</reference>
<dbReference type="SUPFAM" id="SSF75689">
    <property type="entry name" value="Zinc-binding domain of translation initiation factor 2 beta"/>
    <property type="match status" value="1"/>
</dbReference>
<feature type="compositionally biased region" description="Acidic residues" evidence="18">
    <location>
        <begin position="108"/>
        <end position="121"/>
    </location>
</feature>